<evidence type="ECO:0000313" key="2">
    <source>
        <dbReference type="Proteomes" id="UP000708208"/>
    </source>
</evidence>
<dbReference type="Proteomes" id="UP000708208">
    <property type="component" value="Unassembled WGS sequence"/>
</dbReference>
<accession>A0A8J2JMI7</accession>
<protein>
    <submittedName>
        <fullName evidence="1">Uncharacterized protein</fullName>
    </submittedName>
</protein>
<organism evidence="1 2">
    <name type="scientific">Allacma fusca</name>
    <dbReference type="NCBI Taxonomy" id="39272"/>
    <lineage>
        <taxon>Eukaryota</taxon>
        <taxon>Metazoa</taxon>
        <taxon>Ecdysozoa</taxon>
        <taxon>Arthropoda</taxon>
        <taxon>Hexapoda</taxon>
        <taxon>Collembola</taxon>
        <taxon>Symphypleona</taxon>
        <taxon>Sminthuridae</taxon>
        <taxon>Allacma</taxon>
    </lineage>
</organism>
<evidence type="ECO:0000313" key="1">
    <source>
        <dbReference type="EMBL" id="CAG7720185.1"/>
    </source>
</evidence>
<dbReference type="EMBL" id="CAJVCH010068132">
    <property type="protein sequence ID" value="CAG7720185.1"/>
    <property type="molecule type" value="Genomic_DNA"/>
</dbReference>
<dbReference type="AlphaFoldDB" id="A0A8J2JMI7"/>
<proteinExistence type="predicted"/>
<reference evidence="1" key="1">
    <citation type="submission" date="2021-06" db="EMBL/GenBank/DDBJ databases">
        <authorList>
            <person name="Hodson N. C."/>
            <person name="Mongue J. A."/>
            <person name="Jaron S. K."/>
        </authorList>
    </citation>
    <scope>NUCLEOTIDE SEQUENCE</scope>
</reference>
<name>A0A8J2JMI7_9HEXA</name>
<keyword evidence="2" id="KW-1185">Reference proteome</keyword>
<gene>
    <name evidence="1" type="ORF">AFUS01_LOCUS9471</name>
</gene>
<sequence>MDVLLNAKMDVLLNAKMDVLLNAKMDVPLNAKMDVLLKDKLNFLLNSKMDAALNANMDVLLNVPTTSGPLMSAVFTPSPGDEKPFKFFPPHPFPAKVEGIVQRKHTGGKKN</sequence>
<comment type="caution">
    <text evidence="1">The sequence shown here is derived from an EMBL/GenBank/DDBJ whole genome shotgun (WGS) entry which is preliminary data.</text>
</comment>